<dbReference type="Gramene" id="BGIOSGA005315-TA">
    <property type="protein sequence ID" value="BGIOSGA005315-PA"/>
    <property type="gene ID" value="BGIOSGA005315"/>
</dbReference>
<dbReference type="AlphaFoldDB" id="B8AF79"/>
<keyword evidence="3" id="KW-1185">Reference proteome</keyword>
<dbReference type="Proteomes" id="UP000007015">
    <property type="component" value="Chromosome 2"/>
</dbReference>
<feature type="compositionally biased region" description="Basic and acidic residues" evidence="1">
    <location>
        <begin position="491"/>
        <end position="507"/>
    </location>
</feature>
<name>B8AF79_ORYSI</name>
<feature type="region of interest" description="Disordered" evidence="1">
    <location>
        <begin position="680"/>
        <end position="707"/>
    </location>
</feature>
<feature type="region of interest" description="Disordered" evidence="1">
    <location>
        <begin position="432"/>
        <end position="513"/>
    </location>
</feature>
<feature type="region of interest" description="Disordered" evidence="1">
    <location>
        <begin position="273"/>
        <end position="292"/>
    </location>
</feature>
<feature type="compositionally biased region" description="Basic and acidic residues" evidence="1">
    <location>
        <begin position="440"/>
        <end position="449"/>
    </location>
</feature>
<dbReference type="PANTHER" id="PTHR33087:SF46">
    <property type="entry name" value="OS07G0539200 PROTEIN"/>
    <property type="match status" value="1"/>
</dbReference>
<dbReference type="HOGENOM" id="CLU_414134_0_0_1"/>
<dbReference type="EMBL" id="CM000127">
    <property type="protein sequence ID" value="EEC74296.1"/>
    <property type="molecule type" value="Genomic_DNA"/>
</dbReference>
<feature type="region of interest" description="Disordered" evidence="1">
    <location>
        <begin position="564"/>
        <end position="584"/>
    </location>
</feature>
<reference evidence="2 3" key="1">
    <citation type="journal article" date="2005" name="PLoS Biol.">
        <title>The genomes of Oryza sativa: a history of duplications.</title>
        <authorList>
            <person name="Yu J."/>
            <person name="Wang J."/>
            <person name="Lin W."/>
            <person name="Li S."/>
            <person name="Li H."/>
            <person name="Zhou J."/>
            <person name="Ni P."/>
            <person name="Dong W."/>
            <person name="Hu S."/>
            <person name="Zeng C."/>
            <person name="Zhang J."/>
            <person name="Zhang Y."/>
            <person name="Li R."/>
            <person name="Xu Z."/>
            <person name="Li S."/>
            <person name="Li X."/>
            <person name="Zheng H."/>
            <person name="Cong L."/>
            <person name="Lin L."/>
            <person name="Yin J."/>
            <person name="Geng J."/>
            <person name="Li G."/>
            <person name="Shi J."/>
            <person name="Liu J."/>
            <person name="Lv H."/>
            <person name="Li J."/>
            <person name="Wang J."/>
            <person name="Deng Y."/>
            <person name="Ran L."/>
            <person name="Shi X."/>
            <person name="Wang X."/>
            <person name="Wu Q."/>
            <person name="Li C."/>
            <person name="Ren X."/>
            <person name="Wang J."/>
            <person name="Wang X."/>
            <person name="Li D."/>
            <person name="Liu D."/>
            <person name="Zhang X."/>
            <person name="Ji Z."/>
            <person name="Zhao W."/>
            <person name="Sun Y."/>
            <person name="Zhang Z."/>
            <person name="Bao J."/>
            <person name="Han Y."/>
            <person name="Dong L."/>
            <person name="Ji J."/>
            <person name="Chen P."/>
            <person name="Wu S."/>
            <person name="Liu J."/>
            <person name="Xiao Y."/>
            <person name="Bu D."/>
            <person name="Tan J."/>
            <person name="Yang L."/>
            <person name="Ye C."/>
            <person name="Zhang J."/>
            <person name="Xu J."/>
            <person name="Zhou Y."/>
            <person name="Yu Y."/>
            <person name="Zhang B."/>
            <person name="Zhuang S."/>
            <person name="Wei H."/>
            <person name="Liu B."/>
            <person name="Lei M."/>
            <person name="Yu H."/>
            <person name="Li Y."/>
            <person name="Xu H."/>
            <person name="Wei S."/>
            <person name="He X."/>
            <person name="Fang L."/>
            <person name="Zhang Z."/>
            <person name="Zhang Y."/>
            <person name="Huang X."/>
            <person name="Su Z."/>
            <person name="Tong W."/>
            <person name="Li J."/>
            <person name="Tong Z."/>
            <person name="Li S."/>
            <person name="Ye J."/>
            <person name="Wang L."/>
            <person name="Fang L."/>
            <person name="Lei T."/>
            <person name="Chen C."/>
            <person name="Chen H."/>
            <person name="Xu Z."/>
            <person name="Li H."/>
            <person name="Huang H."/>
            <person name="Zhang F."/>
            <person name="Xu H."/>
            <person name="Li N."/>
            <person name="Zhao C."/>
            <person name="Li S."/>
            <person name="Dong L."/>
            <person name="Huang Y."/>
            <person name="Li L."/>
            <person name="Xi Y."/>
            <person name="Qi Q."/>
            <person name="Li W."/>
            <person name="Zhang B."/>
            <person name="Hu W."/>
            <person name="Zhang Y."/>
            <person name="Tian X."/>
            <person name="Jiao Y."/>
            <person name="Liang X."/>
            <person name="Jin J."/>
            <person name="Gao L."/>
            <person name="Zheng W."/>
            <person name="Hao B."/>
            <person name="Liu S."/>
            <person name="Wang W."/>
            <person name="Yuan L."/>
            <person name="Cao M."/>
            <person name="McDermott J."/>
            <person name="Samudrala R."/>
            <person name="Wang J."/>
            <person name="Wong G.K."/>
            <person name="Yang H."/>
        </authorList>
    </citation>
    <scope>NUCLEOTIDE SEQUENCE [LARGE SCALE GENOMIC DNA]</scope>
    <source>
        <strain evidence="3">cv. 93-11</strain>
    </source>
</reference>
<dbReference type="PANTHER" id="PTHR33087">
    <property type="entry name" value="OS07G0539200 PROTEIN"/>
    <property type="match status" value="1"/>
</dbReference>
<evidence type="ECO:0000313" key="2">
    <source>
        <dbReference type="EMBL" id="EEC74296.1"/>
    </source>
</evidence>
<protein>
    <recommendedName>
        <fullName evidence="4">DUF4283 domain-containing protein</fullName>
    </recommendedName>
</protein>
<evidence type="ECO:0008006" key="4">
    <source>
        <dbReference type="Google" id="ProtNLM"/>
    </source>
</evidence>
<sequence>MCGFQICAEQPPRFLEEWRTGEPDLRPERGNCTISWTPRMVEMEAIFEQKALLATVLGRQPAVSPREMATMLVDCGILPSNFRVEVTTPEDYLIVFRHARDREWVLEKSKQVLFQEAPISFRRWDRRLQARSSRMQFFTKMSFEGLPQHAWDDSALAQVIRELGGELVEMVSPADARVLTVFAWLKNPSRVPKILEVEIPERAGGGPSRWDRRIGATLVPRAPLRKRCLTYDIIVHIEEVIDPTPLHSTDGSDDDDDDPRRITYSCWAGRVDGTGPWRSEQGGGRPFGGANGSAGGLPGRFWGVSHMVQRVANEAGEASTLPHPAAVVENVAQVLEAGTEIVVAGHEVQDRMEAVTEALVTGIDAAVAGIEDAVEGTQESAAMTAIIAAPSTGIWFSPQARQPPAPEEEELHVTQSYAPSIVGCPLPAKEVQRSPSAVQLRRDEEETQHHPSLSLEELEGGGVMSIKTQVEKSPAQNRSGPESGEDSPLARCEHGGDSGRGATDEGWGHWPVRPATAPATVRISRVFNTLAKKLQFEDLEQDHAAQLPALMTTPSGEVIEQREDEGGNSFSTSGGNRVGPGQEETLNAAAGTGTHQNGVQIQVHISPLSISTAEEREQAHGLALDAAGWTTTPGPRSGGGTGLISECQIVYKRRYTMRSQHVISDEEAQQVGDFINSISATPQPSIMGSRPPATAPVQKGRRRNVIPPDFQPWRSQRLQNQGNGARKHVISKAQRVTMKKMGVTEEEDQIDDDSIKRYLGLFDHPLSPQHVEALAELLDVDIAQNNGSTDVPALGSPLSSQMAIASPA</sequence>
<dbReference type="STRING" id="39946.B8AF79"/>
<dbReference type="OMA" id="IVFRHAR"/>
<evidence type="ECO:0000256" key="1">
    <source>
        <dbReference type="SAM" id="MobiDB-lite"/>
    </source>
</evidence>
<proteinExistence type="predicted"/>
<organism evidence="2 3">
    <name type="scientific">Oryza sativa subsp. indica</name>
    <name type="common">Rice</name>
    <dbReference type="NCBI Taxonomy" id="39946"/>
    <lineage>
        <taxon>Eukaryota</taxon>
        <taxon>Viridiplantae</taxon>
        <taxon>Streptophyta</taxon>
        <taxon>Embryophyta</taxon>
        <taxon>Tracheophyta</taxon>
        <taxon>Spermatophyta</taxon>
        <taxon>Magnoliopsida</taxon>
        <taxon>Liliopsida</taxon>
        <taxon>Poales</taxon>
        <taxon>Poaceae</taxon>
        <taxon>BOP clade</taxon>
        <taxon>Oryzoideae</taxon>
        <taxon>Oryzeae</taxon>
        <taxon>Oryzinae</taxon>
        <taxon>Oryza</taxon>
        <taxon>Oryza sativa</taxon>
    </lineage>
</organism>
<dbReference type="InterPro" id="IPR053253">
    <property type="entry name" value="Sex_diff_modulator"/>
</dbReference>
<evidence type="ECO:0000313" key="3">
    <source>
        <dbReference type="Proteomes" id="UP000007015"/>
    </source>
</evidence>
<gene>
    <name evidence="2" type="ORF">OsI_09548</name>
</gene>
<accession>B8AF79</accession>
<feature type="compositionally biased region" description="Gly residues" evidence="1">
    <location>
        <begin position="281"/>
        <end position="292"/>
    </location>
</feature>